<reference evidence="8" key="1">
    <citation type="journal article" date="2019" name="Int. J. Syst. Evol. Microbiol.">
        <title>The Global Catalogue of Microorganisms (GCM) 10K type strain sequencing project: providing services to taxonomists for standard genome sequencing and annotation.</title>
        <authorList>
            <consortium name="The Broad Institute Genomics Platform"/>
            <consortium name="The Broad Institute Genome Sequencing Center for Infectious Disease"/>
            <person name="Wu L."/>
            <person name="Ma J."/>
        </authorList>
    </citation>
    <scope>NUCLEOTIDE SEQUENCE [LARGE SCALE GENOMIC DNA]</scope>
    <source>
        <strain evidence="8">CCUG 53270</strain>
    </source>
</reference>
<dbReference type="SUPFAM" id="SSF53756">
    <property type="entry name" value="UDP-Glycosyltransferase/glycogen phosphorylase"/>
    <property type="match status" value="1"/>
</dbReference>
<gene>
    <name evidence="7" type="ORF">ACFQ4B_30140</name>
</gene>
<evidence type="ECO:0000256" key="3">
    <source>
        <dbReference type="ARBA" id="ARBA00022676"/>
    </source>
</evidence>
<dbReference type="RefSeq" id="WP_179136040.1">
    <property type="nucleotide sequence ID" value="NZ_BAABJG010000004.1"/>
</dbReference>
<comment type="subcellular location">
    <subcellularLocation>
        <location evidence="1">Membrane</location>
    </subcellularLocation>
</comment>
<keyword evidence="4" id="KW-0808">Transferase</keyword>
<evidence type="ECO:0000256" key="2">
    <source>
        <dbReference type="ARBA" id="ARBA00006962"/>
    </source>
</evidence>
<dbReference type="Gene3D" id="3.40.50.2000">
    <property type="entry name" value="Glycogen Phosphorylase B"/>
    <property type="match status" value="2"/>
</dbReference>
<dbReference type="Pfam" id="PF04101">
    <property type="entry name" value="Glyco_tran_28_C"/>
    <property type="match status" value="1"/>
</dbReference>
<dbReference type="PANTHER" id="PTHR43025">
    <property type="entry name" value="MONOGALACTOSYLDIACYLGLYCEROL SYNTHASE"/>
    <property type="match status" value="1"/>
</dbReference>
<evidence type="ECO:0000256" key="4">
    <source>
        <dbReference type="ARBA" id="ARBA00022679"/>
    </source>
</evidence>
<accession>A0ABW3UUA2</accession>
<evidence type="ECO:0000259" key="6">
    <source>
        <dbReference type="Pfam" id="PF06925"/>
    </source>
</evidence>
<evidence type="ECO:0000313" key="7">
    <source>
        <dbReference type="EMBL" id="MFD1224375.1"/>
    </source>
</evidence>
<comment type="similarity">
    <text evidence="2">Belongs to the glycosyltransferase 28 family.</text>
</comment>
<comment type="caution">
    <text evidence="7">The sequence shown here is derived from an EMBL/GenBank/DDBJ whole genome shotgun (WGS) entry which is preliminary data.</text>
</comment>
<evidence type="ECO:0000259" key="5">
    <source>
        <dbReference type="Pfam" id="PF04101"/>
    </source>
</evidence>
<dbReference type="EMBL" id="JBHTLU010000045">
    <property type="protein sequence ID" value="MFD1224375.1"/>
    <property type="molecule type" value="Genomic_DNA"/>
</dbReference>
<keyword evidence="8" id="KW-1185">Reference proteome</keyword>
<evidence type="ECO:0000313" key="8">
    <source>
        <dbReference type="Proteomes" id="UP001597180"/>
    </source>
</evidence>
<name>A0ABW3UUA2_9BACL</name>
<dbReference type="InterPro" id="IPR050519">
    <property type="entry name" value="Glycosyltransf_28_UgtP"/>
</dbReference>
<feature type="domain" description="Glycosyl transferase family 28 C-terminal" evidence="5">
    <location>
        <begin position="207"/>
        <end position="338"/>
    </location>
</feature>
<keyword evidence="3" id="KW-0328">Glycosyltransferase</keyword>
<dbReference type="InterPro" id="IPR009695">
    <property type="entry name" value="Diacylglyc_glucosyltr_N"/>
</dbReference>
<dbReference type="Pfam" id="PF06925">
    <property type="entry name" value="MGDG_synth"/>
    <property type="match status" value="1"/>
</dbReference>
<protein>
    <submittedName>
        <fullName evidence="7">Glycosyltransferase</fullName>
    </submittedName>
</protein>
<organism evidence="7 8">
    <name type="scientific">Paenibacillus vulneris</name>
    <dbReference type="NCBI Taxonomy" id="1133364"/>
    <lineage>
        <taxon>Bacteria</taxon>
        <taxon>Bacillati</taxon>
        <taxon>Bacillota</taxon>
        <taxon>Bacilli</taxon>
        <taxon>Bacillales</taxon>
        <taxon>Paenibacillaceae</taxon>
        <taxon>Paenibacillus</taxon>
    </lineage>
</organism>
<feature type="domain" description="Diacylglycerol glucosyltransferase N-terminal" evidence="6">
    <location>
        <begin position="18"/>
        <end position="181"/>
    </location>
</feature>
<dbReference type="PANTHER" id="PTHR43025:SF3">
    <property type="entry name" value="MONOGALACTOSYLDIACYLGLYCEROL SYNTHASE 1, CHLOROPLASTIC"/>
    <property type="match status" value="1"/>
</dbReference>
<sequence length="378" mass="42850">MNHRPRILILTASYGDGHIQAARALKQSFLARGTDQILIVDLMKEAHPLLNTITTTLYLKSTQTSKFGLDYYGWSYYMTRETKPDLAWNRYFNIIGRKKLKEIIEEERPDAVINTFPFGATPELCRSMGIPCFTVITDFALHSRWIHPEMDKYYVAAEELKKQMISLGLAERQVEVSGIPIRRDFIQYDRSSPNPFESRLDPGKPTILILAGSYGVLGNVEEMIRSILSIEECQVAVVCGRNHKLEQKLLMQYAGRDDVHIFGFLDNIHQLMAISSCIVSKAGGLTLSESLALQIPIFIFKPFAGQEKENAVFLESKKVASISGNLEELTEQVRQFLSEEYRSVDIKRRMKLLHPKCAADFIADDVLSTIDHKVIVGS</sequence>
<proteinExistence type="inferred from homology"/>
<dbReference type="Proteomes" id="UP001597180">
    <property type="component" value="Unassembled WGS sequence"/>
</dbReference>
<dbReference type="InterPro" id="IPR007235">
    <property type="entry name" value="Glyco_trans_28_C"/>
</dbReference>
<evidence type="ECO:0000256" key="1">
    <source>
        <dbReference type="ARBA" id="ARBA00004370"/>
    </source>
</evidence>